<dbReference type="SMART" id="SM00065">
    <property type="entry name" value="GAF"/>
    <property type="match status" value="1"/>
</dbReference>
<dbReference type="InterPro" id="IPR011009">
    <property type="entry name" value="Kinase-like_dom_sf"/>
</dbReference>
<evidence type="ECO:0000259" key="9">
    <source>
        <dbReference type="PROSITE" id="PS50011"/>
    </source>
</evidence>
<evidence type="ECO:0000256" key="8">
    <source>
        <dbReference type="SAM" id="Coils"/>
    </source>
</evidence>
<dbReference type="PANTHER" id="PTHR43289:SF6">
    <property type="entry name" value="SERINE_THREONINE-PROTEIN KINASE NEKL-3"/>
    <property type="match status" value="1"/>
</dbReference>
<dbReference type="EMBL" id="JACSQD010000003">
    <property type="protein sequence ID" value="MBD7995087.1"/>
    <property type="molecule type" value="Genomic_DNA"/>
</dbReference>
<dbReference type="InterPro" id="IPR003018">
    <property type="entry name" value="GAF"/>
</dbReference>
<dbReference type="Pfam" id="PF01590">
    <property type="entry name" value="GAF"/>
    <property type="match status" value="1"/>
</dbReference>
<dbReference type="PROSITE" id="PS00107">
    <property type="entry name" value="PROTEIN_KINASE_ATP"/>
    <property type="match status" value="1"/>
</dbReference>
<keyword evidence="4 7" id="KW-0547">Nucleotide-binding</keyword>
<dbReference type="InterPro" id="IPR008271">
    <property type="entry name" value="Ser/Thr_kinase_AS"/>
</dbReference>
<accession>A0ABR8URT1</accession>
<dbReference type="SUPFAM" id="SSF55781">
    <property type="entry name" value="GAF domain-like"/>
    <property type="match status" value="1"/>
</dbReference>
<reference evidence="10 11" key="1">
    <citation type="submission" date="2020-08" db="EMBL/GenBank/DDBJ databases">
        <title>A Genomic Blueprint of the Chicken Gut Microbiome.</title>
        <authorList>
            <person name="Gilroy R."/>
            <person name="Ravi A."/>
            <person name="Getino M."/>
            <person name="Pursley I."/>
            <person name="Horton D.L."/>
            <person name="Alikhan N.-F."/>
            <person name="Baker D."/>
            <person name="Gharbi K."/>
            <person name="Hall N."/>
            <person name="Watson M."/>
            <person name="Adriaenssens E.M."/>
            <person name="Foster-Nyarko E."/>
            <person name="Jarju S."/>
            <person name="Secka A."/>
            <person name="Antonio M."/>
            <person name="Oren A."/>
            <person name="Chaudhuri R."/>
            <person name="La Ragione R.M."/>
            <person name="Hildebrand F."/>
            <person name="Pallen M.J."/>
        </authorList>
    </citation>
    <scope>NUCLEOTIDE SEQUENCE [LARGE SCALE GENOMIC DNA]</scope>
    <source>
        <strain evidence="10 11">Sa2CUA1</strain>
    </source>
</reference>
<evidence type="ECO:0000256" key="3">
    <source>
        <dbReference type="ARBA" id="ARBA00022679"/>
    </source>
</evidence>
<keyword evidence="5 10" id="KW-0418">Kinase</keyword>
<gene>
    <name evidence="10" type="ORF">H9639_07240</name>
</gene>
<feature type="coiled-coil region" evidence="8">
    <location>
        <begin position="42"/>
        <end position="69"/>
    </location>
</feature>
<name>A0ABR8URT1_9MICC</name>
<dbReference type="Proteomes" id="UP000609874">
    <property type="component" value="Unassembled WGS sequence"/>
</dbReference>
<keyword evidence="2" id="KW-0723">Serine/threonine-protein kinase</keyword>
<dbReference type="PROSITE" id="PS00108">
    <property type="entry name" value="PROTEIN_KINASE_ST"/>
    <property type="match status" value="1"/>
</dbReference>
<dbReference type="SMART" id="SM00220">
    <property type="entry name" value="S_TKc"/>
    <property type="match status" value="1"/>
</dbReference>
<sequence length="453" mass="48312">MPRQMKPGTVVGGRYRLEEQIGSGSMGVVHRAVDELLDRDVAVKLIASLARTEEERRRNEAEAKVLARLSHHSLITLFDAGTEVSPSGTSIVWLAMELVQGSDLSRRLSQGTLPPRQVANLGYDLAIGLDYMHQGGIVHRDIKPANILLFDYRADETRLRAKLTDFGVAQMAGDPRPQADEFTGTAGFMSPEQVRSEAVGPPSDVYSLGLVLLRCLTGARAFPGIAVESALARLFRGPEIPESLGPGWVALLRAMTALDPAERPTAHEVSEAMPGLAAAGRGRRSAETAEDTERARAVDELDVAGWVRDPVLDRLTALTARVLNVPVAAVSIVGAERVWTVSGSGTNRGSAKLADSLCPVTVRQNAPFIVDDVKKDPRTAANPLVAASPGFGFYAGVPLHNADGLAIGTLCIMDRQSRSFTGEQETTLRDLAALAQDVLHLRHGPAGPAGPVA</sequence>
<evidence type="ECO:0000256" key="5">
    <source>
        <dbReference type="ARBA" id="ARBA00022777"/>
    </source>
</evidence>
<dbReference type="RefSeq" id="WP_191807464.1">
    <property type="nucleotide sequence ID" value="NZ_JACSQD010000003.1"/>
</dbReference>
<comment type="caution">
    <text evidence="10">The sequence shown here is derived from an EMBL/GenBank/DDBJ whole genome shotgun (WGS) entry which is preliminary data.</text>
</comment>
<evidence type="ECO:0000313" key="11">
    <source>
        <dbReference type="Proteomes" id="UP000609874"/>
    </source>
</evidence>
<dbReference type="Pfam" id="PF00069">
    <property type="entry name" value="Pkinase"/>
    <property type="match status" value="1"/>
</dbReference>
<dbReference type="SUPFAM" id="SSF56112">
    <property type="entry name" value="Protein kinase-like (PK-like)"/>
    <property type="match status" value="1"/>
</dbReference>
<dbReference type="EC" id="2.7.11.1" evidence="1"/>
<dbReference type="GO" id="GO:0016301">
    <property type="term" value="F:kinase activity"/>
    <property type="evidence" value="ECO:0007669"/>
    <property type="project" value="UniProtKB-KW"/>
</dbReference>
<protein>
    <recommendedName>
        <fullName evidence="1">non-specific serine/threonine protein kinase</fullName>
        <ecNumber evidence="1">2.7.11.1</ecNumber>
    </recommendedName>
</protein>
<keyword evidence="11" id="KW-1185">Reference proteome</keyword>
<dbReference type="InterPro" id="IPR000719">
    <property type="entry name" value="Prot_kinase_dom"/>
</dbReference>
<dbReference type="InterPro" id="IPR017441">
    <property type="entry name" value="Protein_kinase_ATP_BS"/>
</dbReference>
<keyword evidence="8" id="KW-0175">Coiled coil</keyword>
<dbReference type="Gene3D" id="3.30.200.20">
    <property type="entry name" value="Phosphorylase Kinase, domain 1"/>
    <property type="match status" value="1"/>
</dbReference>
<dbReference type="Gene3D" id="3.30.450.40">
    <property type="match status" value="1"/>
</dbReference>
<organism evidence="10 11">
    <name type="scientific">Arthrobacter gallicola</name>
    <dbReference type="NCBI Taxonomy" id="2762225"/>
    <lineage>
        <taxon>Bacteria</taxon>
        <taxon>Bacillati</taxon>
        <taxon>Actinomycetota</taxon>
        <taxon>Actinomycetes</taxon>
        <taxon>Micrococcales</taxon>
        <taxon>Micrococcaceae</taxon>
        <taxon>Arthrobacter</taxon>
    </lineage>
</organism>
<evidence type="ECO:0000256" key="2">
    <source>
        <dbReference type="ARBA" id="ARBA00022527"/>
    </source>
</evidence>
<dbReference type="CDD" id="cd14014">
    <property type="entry name" value="STKc_PknB_like"/>
    <property type="match status" value="1"/>
</dbReference>
<evidence type="ECO:0000256" key="6">
    <source>
        <dbReference type="ARBA" id="ARBA00022840"/>
    </source>
</evidence>
<feature type="binding site" evidence="7">
    <location>
        <position position="44"/>
    </location>
    <ligand>
        <name>ATP</name>
        <dbReference type="ChEBI" id="CHEBI:30616"/>
    </ligand>
</feature>
<keyword evidence="6 7" id="KW-0067">ATP-binding</keyword>
<evidence type="ECO:0000313" key="10">
    <source>
        <dbReference type="EMBL" id="MBD7995087.1"/>
    </source>
</evidence>
<keyword evidence="3" id="KW-0808">Transferase</keyword>
<dbReference type="InterPro" id="IPR029016">
    <property type="entry name" value="GAF-like_dom_sf"/>
</dbReference>
<dbReference type="PROSITE" id="PS50011">
    <property type="entry name" value="PROTEIN_KINASE_DOM"/>
    <property type="match status" value="1"/>
</dbReference>
<evidence type="ECO:0000256" key="7">
    <source>
        <dbReference type="PROSITE-ProRule" id="PRU10141"/>
    </source>
</evidence>
<evidence type="ECO:0000256" key="4">
    <source>
        <dbReference type="ARBA" id="ARBA00022741"/>
    </source>
</evidence>
<feature type="domain" description="Protein kinase" evidence="9">
    <location>
        <begin position="15"/>
        <end position="276"/>
    </location>
</feature>
<dbReference type="Gene3D" id="1.10.510.10">
    <property type="entry name" value="Transferase(Phosphotransferase) domain 1"/>
    <property type="match status" value="1"/>
</dbReference>
<dbReference type="PANTHER" id="PTHR43289">
    <property type="entry name" value="MITOGEN-ACTIVATED PROTEIN KINASE KINASE KINASE 20-RELATED"/>
    <property type="match status" value="1"/>
</dbReference>
<proteinExistence type="predicted"/>
<evidence type="ECO:0000256" key="1">
    <source>
        <dbReference type="ARBA" id="ARBA00012513"/>
    </source>
</evidence>